<dbReference type="EMBL" id="CM039170">
    <property type="protein sequence ID" value="KAH9801837.1"/>
    <property type="molecule type" value="Genomic_DNA"/>
</dbReference>
<comment type="caution">
    <text evidence="1">The sequence shown here is derived from an EMBL/GenBank/DDBJ whole genome shotgun (WGS) entry which is preliminary data.</text>
</comment>
<proteinExistence type="predicted"/>
<name>A0ACB8NVG2_CITSI</name>
<protein>
    <submittedName>
        <fullName evidence="1">Uncharacterized protein</fullName>
    </submittedName>
</protein>
<organism evidence="1 2">
    <name type="scientific">Citrus sinensis</name>
    <name type="common">Sweet orange</name>
    <name type="synonym">Citrus aurantium var. sinensis</name>
    <dbReference type="NCBI Taxonomy" id="2711"/>
    <lineage>
        <taxon>Eukaryota</taxon>
        <taxon>Viridiplantae</taxon>
        <taxon>Streptophyta</taxon>
        <taxon>Embryophyta</taxon>
        <taxon>Tracheophyta</taxon>
        <taxon>Spermatophyta</taxon>
        <taxon>Magnoliopsida</taxon>
        <taxon>eudicotyledons</taxon>
        <taxon>Gunneridae</taxon>
        <taxon>Pentapetalae</taxon>
        <taxon>rosids</taxon>
        <taxon>malvids</taxon>
        <taxon>Sapindales</taxon>
        <taxon>Rutaceae</taxon>
        <taxon>Aurantioideae</taxon>
        <taxon>Citrus</taxon>
    </lineage>
</organism>
<evidence type="ECO:0000313" key="2">
    <source>
        <dbReference type="Proteomes" id="UP000829398"/>
    </source>
</evidence>
<gene>
    <name evidence="1" type="ORF">KPL71_001175</name>
</gene>
<keyword evidence="2" id="KW-1185">Reference proteome</keyword>
<dbReference type="Proteomes" id="UP000829398">
    <property type="component" value="Chromosome 1"/>
</dbReference>
<reference evidence="2" key="1">
    <citation type="journal article" date="2023" name="Hortic. Res.">
        <title>A chromosome-level phased genome enabling allele-level studies in sweet orange: a case study on citrus Huanglongbing tolerance.</title>
        <authorList>
            <person name="Wu B."/>
            <person name="Yu Q."/>
            <person name="Deng Z."/>
            <person name="Duan Y."/>
            <person name="Luo F."/>
            <person name="Gmitter F. Jr."/>
        </authorList>
    </citation>
    <scope>NUCLEOTIDE SEQUENCE [LARGE SCALE GENOMIC DNA]</scope>
    <source>
        <strain evidence="2">cv. Valencia</strain>
    </source>
</reference>
<accession>A0ACB8NVG2</accession>
<evidence type="ECO:0000313" key="1">
    <source>
        <dbReference type="EMBL" id="KAH9801837.1"/>
    </source>
</evidence>
<sequence>MERVMVQTWMFEDFAEEWVFELELVLVSSLVLVEVVDVEETKYGSYQKVQKVHMFGRKKMARRDGRVTQLDSELRAILAQRVYSPDFDKKEAEIRALKAEIARIDSERVQPTMFTSSAPLPVIKPTCHPFLPSFSSRTYEPSKLFGMTHTLFPPHPRPQPKPKKTPKPALVQKPIPQQNPQTSRFEPSPSPSPTSLPESTQPPPIQTTVSLEKQPMYQYSTQQLSHSPSLDSSTENSPSQLDSSSIESSDLSNSDTSNSNLADISKLLMAEPTEQSGATDPGPRTEPVDTDEENQETSETGESSQSMPPQPKVSKPSNGPWFTFDDIPPTKWRERLQELSDWIDLQMLAPDATTQSVLREFSTRFTGSLRDWFDSLGQYRQLKFIQISTVSQALAVLHDQFIAEPSVTFEAARRDYLNMKCFSLNTKDLHYHYKRMSLLYYKLSGFNDPTLRHIFLASLPEELQPEIQRQLAAHRLNIDTLSLGKLFQIALGCLDKLCEQKKLFQELIKDKEPFRSACKKPYLAIKCKDPKKCDCSPKKKSHFKKSRFPFPSRKWCTKLFRFFRKRQSHSKRFPDRKKSRCFICKKKESSDSDSSDFEPIYTVQPSSILIHDRSITIPSVKIQIIPSKYHKPITAIGFIDIGAQRSTHYEHHKLLQQFFQIIQEHGIMISDKKSTIATTSVDFLGMKIQDGHYQPGPHIAQELLHFPNSNFTKKQVQQFLGIINYIRDFLPHVNHHTSKLSALLKKNPPSWSEIHSYAVKQLKQIAQNPPSLKLITDGKRILQTDASDESWGAILLEECNGHFIAYASGQFIDAQKHYHTVYKEILAVKNVPHITYLEQDFQIKTPLKNFLMELNYIPPDQPEILHTSLGPKHEMFMIPTSSLHSQPPNRRLIIKEEKPDYIDFLFQDSQDPYEDFTPVPSPSPYDFPNFPGSSSSQYPPFSSQPEHFP</sequence>